<accession>A0ABY2DLN0</accession>
<protein>
    <submittedName>
        <fullName evidence="1">Uncharacterized protein</fullName>
    </submittedName>
</protein>
<dbReference type="Proteomes" id="UP000295626">
    <property type="component" value="Unassembled WGS sequence"/>
</dbReference>
<sequence length="237" mass="24059">MAGQHDDVLVHVAAPEAAPGTLRIIGKNLAEALTNLVAVPAAGKNAIAASRYVWIYAEGRRLVGTATDLAAVGQADAPTLAGNLPLLGLAPGDAKKLAAAARRAPAAVTLATAGDELTCTTGVDTAARVPLRVPGAVELDVLAEAVRQLDAARSRVDTSALPHGCALINTALLAKFPVIAAPAGGAKCWILPAGQIYLEVNQRFRGYVKGAGSTSWGARRHLPAGQVLPAIPARSAA</sequence>
<gene>
    <name evidence="1" type="ORF">E1091_01305</name>
</gene>
<organism evidence="1 2">
    <name type="scientific">Micromonospora fluostatini</name>
    <dbReference type="NCBI Taxonomy" id="1629071"/>
    <lineage>
        <taxon>Bacteria</taxon>
        <taxon>Bacillati</taxon>
        <taxon>Actinomycetota</taxon>
        <taxon>Actinomycetes</taxon>
        <taxon>Micromonosporales</taxon>
        <taxon>Micromonosporaceae</taxon>
        <taxon>Micromonospora</taxon>
    </lineage>
</organism>
<evidence type="ECO:0000313" key="1">
    <source>
        <dbReference type="EMBL" id="TDC02201.1"/>
    </source>
</evidence>
<proteinExistence type="predicted"/>
<keyword evidence="2" id="KW-1185">Reference proteome</keyword>
<name>A0ABY2DLN0_9ACTN</name>
<reference evidence="1 2" key="1">
    <citation type="submission" date="2019-02" db="EMBL/GenBank/DDBJ databases">
        <title>Draft genome sequences of novel Actinobacteria.</title>
        <authorList>
            <person name="Sahin N."/>
            <person name="Ay H."/>
            <person name="Saygin H."/>
        </authorList>
    </citation>
    <scope>NUCLEOTIDE SEQUENCE [LARGE SCALE GENOMIC DNA]</scope>
    <source>
        <strain evidence="1 2">JCM 30529</strain>
    </source>
</reference>
<comment type="caution">
    <text evidence="1">The sequence shown here is derived from an EMBL/GenBank/DDBJ whole genome shotgun (WGS) entry which is preliminary data.</text>
</comment>
<evidence type="ECO:0000313" key="2">
    <source>
        <dbReference type="Proteomes" id="UP000295626"/>
    </source>
</evidence>
<dbReference type="EMBL" id="SMKE01000016">
    <property type="protein sequence ID" value="TDC02201.1"/>
    <property type="molecule type" value="Genomic_DNA"/>
</dbReference>